<dbReference type="RefSeq" id="WP_089892695.1">
    <property type="nucleotide sequence ID" value="NZ_FOJG01000001.1"/>
</dbReference>
<sequence length="151" mass="15848">MQRTLLLLAVLFIGCTQPASRSAADKTTAATSIANAKPEPFRLISGKTDSDSAVFEAAGITASIANAANGIQTIHITREGKRLINYMRAIDSNATAIPVPQLIITGTDTAVGFNTNKILFKIKDNRATYTKVDGPVVADSIKKAPADAGAF</sequence>
<proteinExistence type="predicted"/>
<protein>
    <recommendedName>
        <fullName evidence="4">Preprotein translocase subunit SecD</fullName>
    </recommendedName>
</protein>
<dbReference type="OrthoDB" id="673451at2"/>
<evidence type="ECO:0000256" key="1">
    <source>
        <dbReference type="SAM" id="SignalP"/>
    </source>
</evidence>
<keyword evidence="1" id="KW-0732">Signal</keyword>
<dbReference type="Proteomes" id="UP000199310">
    <property type="component" value="Unassembled WGS sequence"/>
</dbReference>
<name>A0A1I0QKI7_9BACT</name>
<feature type="signal peptide" evidence="1">
    <location>
        <begin position="1"/>
        <end position="23"/>
    </location>
</feature>
<gene>
    <name evidence="2" type="ORF">SAMN04488122_1538</name>
</gene>
<evidence type="ECO:0000313" key="2">
    <source>
        <dbReference type="EMBL" id="SEW27735.1"/>
    </source>
</evidence>
<reference evidence="3" key="1">
    <citation type="submission" date="2016-10" db="EMBL/GenBank/DDBJ databases">
        <authorList>
            <person name="Varghese N."/>
            <person name="Submissions S."/>
        </authorList>
    </citation>
    <scope>NUCLEOTIDE SEQUENCE [LARGE SCALE GENOMIC DNA]</scope>
    <source>
        <strain evidence="3">DSM 3695</strain>
    </source>
</reference>
<dbReference type="AlphaFoldDB" id="A0A1I0QKI7"/>
<dbReference type="EMBL" id="FOJG01000001">
    <property type="protein sequence ID" value="SEW27735.1"/>
    <property type="molecule type" value="Genomic_DNA"/>
</dbReference>
<accession>A0A1I0QKI7</accession>
<organism evidence="2 3">
    <name type="scientific">Chitinophaga arvensicola</name>
    <dbReference type="NCBI Taxonomy" id="29529"/>
    <lineage>
        <taxon>Bacteria</taxon>
        <taxon>Pseudomonadati</taxon>
        <taxon>Bacteroidota</taxon>
        <taxon>Chitinophagia</taxon>
        <taxon>Chitinophagales</taxon>
        <taxon>Chitinophagaceae</taxon>
        <taxon>Chitinophaga</taxon>
    </lineage>
</organism>
<keyword evidence="3" id="KW-1185">Reference proteome</keyword>
<dbReference type="PROSITE" id="PS51257">
    <property type="entry name" value="PROKAR_LIPOPROTEIN"/>
    <property type="match status" value="1"/>
</dbReference>
<evidence type="ECO:0000313" key="3">
    <source>
        <dbReference type="Proteomes" id="UP000199310"/>
    </source>
</evidence>
<feature type="chain" id="PRO_5011509315" description="Preprotein translocase subunit SecD" evidence="1">
    <location>
        <begin position="24"/>
        <end position="151"/>
    </location>
</feature>
<evidence type="ECO:0008006" key="4">
    <source>
        <dbReference type="Google" id="ProtNLM"/>
    </source>
</evidence>